<dbReference type="STRING" id="37625.SAMN05660420_02580"/>
<keyword evidence="5" id="KW-0472">Membrane</keyword>
<protein>
    <submittedName>
        <fullName evidence="7">Uncharacterized conserved protein HemY, contains two TPR repeats</fullName>
    </submittedName>
</protein>
<dbReference type="InterPro" id="IPR051012">
    <property type="entry name" value="CellSynth/LPSAsmb/PSIAsmb"/>
</dbReference>
<dbReference type="PROSITE" id="PS50005">
    <property type="entry name" value="TPR"/>
    <property type="match status" value="3"/>
</dbReference>
<feature type="repeat" description="TPR" evidence="4">
    <location>
        <begin position="154"/>
        <end position="187"/>
    </location>
</feature>
<evidence type="ECO:0000256" key="1">
    <source>
        <dbReference type="ARBA" id="ARBA00022723"/>
    </source>
</evidence>
<dbReference type="Pfam" id="PF14559">
    <property type="entry name" value="TPR_19"/>
    <property type="match status" value="1"/>
</dbReference>
<organism evidence="7 8">
    <name type="scientific">Desulfuromusa kysingii</name>
    <dbReference type="NCBI Taxonomy" id="37625"/>
    <lineage>
        <taxon>Bacteria</taxon>
        <taxon>Pseudomonadati</taxon>
        <taxon>Thermodesulfobacteriota</taxon>
        <taxon>Desulfuromonadia</taxon>
        <taxon>Desulfuromonadales</taxon>
        <taxon>Geopsychrobacteraceae</taxon>
        <taxon>Desulfuromusa</taxon>
    </lineage>
</organism>
<evidence type="ECO:0000313" key="7">
    <source>
        <dbReference type="EMBL" id="SEA60547.1"/>
    </source>
</evidence>
<reference evidence="7 8" key="1">
    <citation type="submission" date="2016-10" db="EMBL/GenBank/DDBJ databases">
        <authorList>
            <person name="de Groot N.N."/>
        </authorList>
    </citation>
    <scope>NUCLEOTIDE SEQUENCE [LARGE SCALE GENOMIC DNA]</scope>
    <source>
        <strain evidence="7 8">DSM 7343</strain>
    </source>
</reference>
<evidence type="ECO:0000256" key="5">
    <source>
        <dbReference type="SAM" id="Phobius"/>
    </source>
</evidence>
<dbReference type="Pfam" id="PF13181">
    <property type="entry name" value="TPR_8"/>
    <property type="match status" value="1"/>
</dbReference>
<gene>
    <name evidence="7" type="ORF">SAMN05660420_02580</name>
</gene>
<feature type="transmembrane region" description="Helical" evidence="5">
    <location>
        <begin position="5"/>
        <end position="24"/>
    </location>
</feature>
<feature type="transmembrane region" description="Helical" evidence="5">
    <location>
        <begin position="44"/>
        <end position="71"/>
    </location>
</feature>
<feature type="repeat" description="TPR" evidence="4">
    <location>
        <begin position="120"/>
        <end position="153"/>
    </location>
</feature>
<dbReference type="InterPro" id="IPR019734">
    <property type="entry name" value="TPR_rpt"/>
</dbReference>
<evidence type="ECO:0000259" key="6">
    <source>
        <dbReference type="Pfam" id="PF18073"/>
    </source>
</evidence>
<dbReference type="AlphaFoldDB" id="A0A1H4CJK9"/>
<evidence type="ECO:0000256" key="4">
    <source>
        <dbReference type="PROSITE-ProRule" id="PRU00339"/>
    </source>
</evidence>
<feature type="repeat" description="TPR" evidence="4">
    <location>
        <begin position="86"/>
        <end position="119"/>
    </location>
</feature>
<sequence length="456" mass="51811">MILIAVLVLAFILFAVGFLYFWGINPGDMTIFLTTDLSYTLPSAIMLICVLLIGLLLGNGIHFLSAFIYSFRNWKGGRLLKKAEEIEAIYRSGVGRLLSGDMKQARALLKKALDRDPQRIDCYLALASVALQEGNPQEGIDLLKKALKIEPKGLEVLFKLALTYEESGRREEAMAVYKELLDGDVNNRKAMRALRDIQMDLGNWQDALELQKKILKISKSGSKADIEKQILLQLRYEVARNELENGKQDQAIEVCRDIIKRNVSFTPARVTLGDAYRQAGRDADAIRVYQDGYKALKRSVFLARLEDLYIDAEDPAALLAFYRSQMQVDSEDLLLKLYLGRLCLRLEMVDEAMQHLTDLESSGVDFSKLHLLLAEAQRRRNNIEEAVVEYQKALRIDGYLFLGFVCENCGAKFTEWSSRCPECKTWDSLVLPERKQIQDAKLIEEPKMIPHGSRES</sequence>
<feature type="domain" description="LapB rubredoxin metal binding" evidence="6">
    <location>
        <begin position="404"/>
        <end position="430"/>
    </location>
</feature>
<keyword evidence="5" id="KW-1133">Transmembrane helix</keyword>
<evidence type="ECO:0000256" key="2">
    <source>
        <dbReference type="ARBA" id="ARBA00022737"/>
    </source>
</evidence>
<dbReference type="EMBL" id="FNQN01000008">
    <property type="protein sequence ID" value="SEA60547.1"/>
    <property type="molecule type" value="Genomic_DNA"/>
</dbReference>
<dbReference type="PANTHER" id="PTHR45586">
    <property type="entry name" value="TPR REPEAT-CONTAINING PROTEIN PA4667"/>
    <property type="match status" value="1"/>
</dbReference>
<dbReference type="Pfam" id="PF13432">
    <property type="entry name" value="TPR_16"/>
    <property type="match status" value="1"/>
</dbReference>
<evidence type="ECO:0000313" key="8">
    <source>
        <dbReference type="Proteomes" id="UP000199409"/>
    </source>
</evidence>
<accession>A0A1H4CJK9</accession>
<evidence type="ECO:0000256" key="3">
    <source>
        <dbReference type="ARBA" id="ARBA00022803"/>
    </source>
</evidence>
<dbReference type="SUPFAM" id="SSF48452">
    <property type="entry name" value="TPR-like"/>
    <property type="match status" value="2"/>
</dbReference>
<dbReference type="RefSeq" id="WP_175498390.1">
    <property type="nucleotide sequence ID" value="NZ_FNQN01000008.1"/>
</dbReference>
<dbReference type="PANTHER" id="PTHR45586:SF1">
    <property type="entry name" value="LIPOPOLYSACCHARIDE ASSEMBLY PROTEIN B"/>
    <property type="match status" value="1"/>
</dbReference>
<keyword evidence="8" id="KW-1185">Reference proteome</keyword>
<dbReference type="Gene3D" id="1.25.40.10">
    <property type="entry name" value="Tetratricopeptide repeat domain"/>
    <property type="match status" value="2"/>
</dbReference>
<proteinExistence type="predicted"/>
<keyword evidence="1" id="KW-0479">Metal-binding</keyword>
<name>A0A1H4CJK9_9BACT</name>
<dbReference type="GO" id="GO:0046872">
    <property type="term" value="F:metal ion binding"/>
    <property type="evidence" value="ECO:0007669"/>
    <property type="project" value="UniProtKB-KW"/>
</dbReference>
<dbReference type="Proteomes" id="UP000199409">
    <property type="component" value="Unassembled WGS sequence"/>
</dbReference>
<keyword evidence="3 4" id="KW-0802">TPR repeat</keyword>
<dbReference type="InterPro" id="IPR041166">
    <property type="entry name" value="Rubredoxin_2"/>
</dbReference>
<dbReference type="SMART" id="SM00028">
    <property type="entry name" value="TPR"/>
    <property type="match status" value="6"/>
</dbReference>
<keyword evidence="5" id="KW-0812">Transmembrane</keyword>
<keyword evidence="2" id="KW-0677">Repeat</keyword>
<dbReference type="Pfam" id="PF18073">
    <property type="entry name" value="Zn_ribbon_LapB"/>
    <property type="match status" value="1"/>
</dbReference>
<dbReference type="InterPro" id="IPR011990">
    <property type="entry name" value="TPR-like_helical_dom_sf"/>
</dbReference>